<dbReference type="EMBL" id="AP035785">
    <property type="protein sequence ID" value="BFO71630.1"/>
    <property type="molecule type" value="Genomic_DNA"/>
</dbReference>
<dbReference type="GO" id="GO:0051301">
    <property type="term" value="P:cell division"/>
    <property type="evidence" value="ECO:0007669"/>
    <property type="project" value="UniProtKB-KW"/>
</dbReference>
<organism evidence="1">
    <name type="scientific">Prevotella sp. GTC17253</name>
    <dbReference type="NCBI Taxonomy" id="3236793"/>
    <lineage>
        <taxon>Bacteria</taxon>
        <taxon>Pseudomonadati</taxon>
        <taxon>Bacteroidota</taxon>
        <taxon>Bacteroidia</taxon>
        <taxon>Bacteroidales</taxon>
        <taxon>Prevotellaceae</taxon>
        <taxon>Prevotella</taxon>
    </lineage>
</organism>
<dbReference type="AlphaFoldDB" id="A0AB33IUA3"/>
<evidence type="ECO:0000313" key="1">
    <source>
        <dbReference type="EMBL" id="BFO71630.1"/>
    </source>
</evidence>
<name>A0AB33IUA3_9BACT</name>
<sequence length="264" mass="30657">MKIRWKKTLTIVLDIVLAAYLGLAFTAFNKPDETVHVCTKVSIDIKDEATNGFIDTKEIKKRLETSRLYPLEKPIRYVDARKIEETLKSSPFVKTAECYKTQDGQVCISITQRLPVIRIKAANGDDYYLDDKNCIMPNSHYTSNLVIATGHINRLFATKYIATLGKVLMENDLWRNQIEQVNVLPNRGIELIPRIGDHVIYIGQLPEGRNSADREQQVRDYVIKKMNRLEKFYRYGLSQAGWNKYSYIDLEFDNQIICKRRMLN</sequence>
<protein>
    <submittedName>
        <fullName evidence="1">Cell division protein FtsQ/DivIB</fullName>
    </submittedName>
</protein>
<gene>
    <name evidence="1" type="ORF">GTC17253_15960</name>
</gene>
<proteinExistence type="predicted"/>
<reference evidence="1" key="1">
    <citation type="submission" date="2024-07" db="EMBL/GenBank/DDBJ databases">
        <title>Complete genome sequence of Prevotella sp. YM-2024 GTC17253.</title>
        <authorList>
            <person name="Hayashi M."/>
            <person name="Muto Y."/>
            <person name="Tanaka K."/>
            <person name="Niwa H."/>
        </authorList>
    </citation>
    <scope>NUCLEOTIDE SEQUENCE</scope>
    <source>
        <strain evidence="1">GTC17253</strain>
    </source>
</reference>
<accession>A0AB33IUA3</accession>
<keyword evidence="1" id="KW-0132">Cell division</keyword>
<keyword evidence="1" id="KW-0131">Cell cycle</keyword>